<accession>A0A438KJW8</accession>
<comment type="caution">
    <text evidence="1">The sequence shown here is derived from an EMBL/GenBank/DDBJ whole genome shotgun (WGS) entry which is preliminary data.</text>
</comment>
<dbReference type="Gene3D" id="1.25.40.10">
    <property type="entry name" value="Tetratricopeptide repeat domain"/>
    <property type="match status" value="2"/>
</dbReference>
<evidence type="ECO:0000313" key="2">
    <source>
        <dbReference type="Proteomes" id="UP000288805"/>
    </source>
</evidence>
<dbReference type="AlphaFoldDB" id="A0A438KJW8"/>
<dbReference type="SUPFAM" id="SSF48452">
    <property type="entry name" value="TPR-like"/>
    <property type="match status" value="1"/>
</dbReference>
<dbReference type="EMBL" id="QGNW01000005">
    <property type="protein sequence ID" value="RVX21501.1"/>
    <property type="molecule type" value="Genomic_DNA"/>
</dbReference>
<reference evidence="1 2" key="1">
    <citation type="journal article" date="2018" name="PLoS Genet.">
        <title>Population sequencing reveals clonal diversity and ancestral inbreeding in the grapevine cultivar Chardonnay.</title>
        <authorList>
            <person name="Roach M.J."/>
            <person name="Johnson D.L."/>
            <person name="Bohlmann J."/>
            <person name="van Vuuren H.J."/>
            <person name="Jones S.J."/>
            <person name="Pretorius I.S."/>
            <person name="Schmidt S.A."/>
            <person name="Borneman A.R."/>
        </authorList>
    </citation>
    <scope>NUCLEOTIDE SEQUENCE [LARGE SCALE GENOMIC DNA]</scope>
    <source>
        <strain evidence="2">cv. Chardonnay</strain>
        <tissue evidence="1">Leaf</tissue>
    </source>
</reference>
<sequence length="396" mass="45413">MGSSSITTFSLHYQPKSHLFRSSKPVSFNPLDLHRSLSLPYHSTKLHISPKPSYISTPFSQFHVPRIPTSNFSRIANHLIPKEEIFKFFSEKVVVFLVGSVIFMWCLGARPAMALPAHMGRYSSNVEQKRDAQDSESEHDDMYAKILEKDPRNVEALKVVLYGKMRRGKTKEAVEYVERLIDIEPDEVEWRLLQALSYEIMGHLSKAKRLFKEILKERPLLLRALHDHGATSETPEFSLSVEVGLGLCRVAAKVEASGGLALVMHKNHEGPDAVFGMLNNALEVARHQKRVTEERSIRILIAQMHVVQGDLEEGLKKFQDLVDENPRDFRPYLCQGIIYSLLDKKKEAQEQFEIYRTLVPEEFPQRGFLNDVVSAAKAKSRERFHKEFQAEFSNIR</sequence>
<dbReference type="Proteomes" id="UP000288805">
    <property type="component" value="Unassembled WGS sequence"/>
</dbReference>
<evidence type="ECO:0000313" key="1">
    <source>
        <dbReference type="EMBL" id="RVX21501.1"/>
    </source>
</evidence>
<proteinExistence type="predicted"/>
<dbReference type="InterPro" id="IPR011990">
    <property type="entry name" value="TPR-like_helical_dom_sf"/>
</dbReference>
<organism evidence="1 2">
    <name type="scientific">Vitis vinifera</name>
    <name type="common">Grape</name>
    <dbReference type="NCBI Taxonomy" id="29760"/>
    <lineage>
        <taxon>Eukaryota</taxon>
        <taxon>Viridiplantae</taxon>
        <taxon>Streptophyta</taxon>
        <taxon>Embryophyta</taxon>
        <taxon>Tracheophyta</taxon>
        <taxon>Spermatophyta</taxon>
        <taxon>Magnoliopsida</taxon>
        <taxon>eudicotyledons</taxon>
        <taxon>Gunneridae</taxon>
        <taxon>Pentapetalae</taxon>
        <taxon>rosids</taxon>
        <taxon>Vitales</taxon>
        <taxon>Vitaceae</taxon>
        <taxon>Viteae</taxon>
        <taxon>Vitis</taxon>
    </lineage>
</organism>
<protein>
    <submittedName>
        <fullName evidence="1">Protein SLOW GREEN 1, chloroplastic</fullName>
    </submittedName>
</protein>
<dbReference type="PANTHER" id="PTHR36350">
    <property type="entry name" value="TRANSMEMBRANE PROTEIN"/>
    <property type="match status" value="1"/>
</dbReference>
<gene>
    <name evidence="1" type="primary">SG1_1</name>
    <name evidence="1" type="ORF">CK203_001926</name>
</gene>
<dbReference type="PANTHER" id="PTHR36350:SF3">
    <property type="entry name" value="TRANSMEMBRANE PROTEIN"/>
    <property type="match status" value="1"/>
</dbReference>
<name>A0A438KJW8_VITVI</name>